<keyword evidence="8" id="KW-1185">Reference proteome</keyword>
<feature type="compositionally biased region" description="Polar residues" evidence="5">
    <location>
        <begin position="175"/>
        <end position="191"/>
    </location>
</feature>
<gene>
    <name evidence="7" type="ORF">HAX54_053308</name>
</gene>
<dbReference type="InterPro" id="IPR044275">
    <property type="entry name" value="KRP"/>
</dbReference>
<evidence type="ECO:0000256" key="4">
    <source>
        <dbReference type="ARBA" id="ARBA00023306"/>
    </source>
</evidence>
<dbReference type="Proteomes" id="UP000823775">
    <property type="component" value="Unassembled WGS sequence"/>
</dbReference>
<sequence length="250" mass="27778">MGKYMRKSKTRGEVALLEVSNTQSSPLGVRTRAKTLALQRLQKSNSTATGGDGGSYLQLRSRRLEKPSVGLEGKRKKQPLKDPNLPNPVKNQVARTSARVRQLQGQSWNSGSVEGEEKKEEVQPKESQNEINNNSGGEGGVEVEASFGENLLELDGRERTTRESTPCSLIRDPDNIQTPGSSTRRPNSASEANGGVPNAARRNIPTAHEMNDFFSGTEEKQQRQFIEKYNFDPVNDKPLPGRYEWVKLDR</sequence>
<reference evidence="7 8" key="1">
    <citation type="journal article" date="2021" name="BMC Genomics">
        <title>Datura genome reveals duplications of psychoactive alkaloid biosynthetic genes and high mutation rate following tissue culture.</title>
        <authorList>
            <person name="Rajewski A."/>
            <person name="Carter-House D."/>
            <person name="Stajich J."/>
            <person name="Litt A."/>
        </authorList>
    </citation>
    <scope>NUCLEOTIDE SEQUENCE [LARGE SCALE GENOMIC DNA]</scope>
    <source>
        <strain evidence="7">AR-01</strain>
    </source>
</reference>
<feature type="domain" description="Cyclin-dependent kinase inhibitor" evidence="6">
    <location>
        <begin position="202"/>
        <end position="248"/>
    </location>
</feature>
<dbReference type="InterPro" id="IPR003175">
    <property type="entry name" value="CDI_dom"/>
</dbReference>
<dbReference type="InterPro" id="IPR044898">
    <property type="entry name" value="CDI_dom_sf"/>
</dbReference>
<feature type="compositionally biased region" description="Basic and acidic residues" evidence="5">
    <location>
        <begin position="115"/>
        <end position="128"/>
    </location>
</feature>
<evidence type="ECO:0000313" key="7">
    <source>
        <dbReference type="EMBL" id="MCD7464731.1"/>
    </source>
</evidence>
<dbReference type="Gene3D" id="4.10.365.10">
    <property type="entry name" value="p27"/>
    <property type="match status" value="1"/>
</dbReference>
<comment type="caution">
    <text evidence="7">The sequence shown here is derived from an EMBL/GenBank/DDBJ whole genome shotgun (WGS) entry which is preliminary data.</text>
</comment>
<dbReference type="Pfam" id="PF02234">
    <property type="entry name" value="CDI"/>
    <property type="match status" value="1"/>
</dbReference>
<evidence type="ECO:0000256" key="3">
    <source>
        <dbReference type="ARBA" id="ARBA00023013"/>
    </source>
</evidence>
<feature type="region of interest" description="Disordered" evidence="5">
    <location>
        <begin position="40"/>
        <end position="221"/>
    </location>
</feature>
<keyword evidence="3" id="KW-0649">Protein kinase inhibitor</keyword>
<evidence type="ECO:0000313" key="8">
    <source>
        <dbReference type="Proteomes" id="UP000823775"/>
    </source>
</evidence>
<organism evidence="7 8">
    <name type="scientific">Datura stramonium</name>
    <name type="common">Jimsonweed</name>
    <name type="synonym">Common thornapple</name>
    <dbReference type="NCBI Taxonomy" id="4076"/>
    <lineage>
        <taxon>Eukaryota</taxon>
        <taxon>Viridiplantae</taxon>
        <taxon>Streptophyta</taxon>
        <taxon>Embryophyta</taxon>
        <taxon>Tracheophyta</taxon>
        <taxon>Spermatophyta</taxon>
        <taxon>Magnoliopsida</taxon>
        <taxon>eudicotyledons</taxon>
        <taxon>Gunneridae</taxon>
        <taxon>Pentapetalae</taxon>
        <taxon>asterids</taxon>
        <taxon>lamiids</taxon>
        <taxon>Solanales</taxon>
        <taxon>Solanaceae</taxon>
        <taxon>Solanoideae</taxon>
        <taxon>Datureae</taxon>
        <taxon>Datura</taxon>
    </lineage>
</organism>
<evidence type="ECO:0000259" key="6">
    <source>
        <dbReference type="Pfam" id="PF02234"/>
    </source>
</evidence>
<dbReference type="PIRSF" id="PIRSF017811">
    <property type="entry name" value="CDK_inhib_pln"/>
    <property type="match status" value="1"/>
</dbReference>
<dbReference type="PANTHER" id="PTHR46776">
    <property type="entry name" value="CYCLIN-DEPENDENT KINASE INHIBITOR 4-RELATED"/>
    <property type="match status" value="1"/>
</dbReference>
<name>A0ABS8T156_DATST</name>
<accession>A0ABS8T156</accession>
<comment type="similarity">
    <text evidence="2">Belongs to the CDI family. ICK/KRP subfamily.</text>
</comment>
<evidence type="ECO:0000256" key="2">
    <source>
        <dbReference type="ARBA" id="ARBA00010274"/>
    </source>
</evidence>
<keyword evidence="4" id="KW-0131">Cell cycle</keyword>
<comment type="subcellular location">
    <subcellularLocation>
        <location evidence="1">Nucleus</location>
        <location evidence="1">Nucleoplasm</location>
    </subcellularLocation>
</comment>
<protein>
    <recommendedName>
        <fullName evidence="6">Cyclin-dependent kinase inhibitor domain-containing protein</fullName>
    </recommendedName>
</protein>
<evidence type="ECO:0000256" key="5">
    <source>
        <dbReference type="SAM" id="MobiDB-lite"/>
    </source>
</evidence>
<proteinExistence type="inferred from homology"/>
<dbReference type="EMBL" id="JACEIK010000989">
    <property type="protein sequence ID" value="MCD7464731.1"/>
    <property type="molecule type" value="Genomic_DNA"/>
</dbReference>
<evidence type="ECO:0000256" key="1">
    <source>
        <dbReference type="ARBA" id="ARBA00004642"/>
    </source>
</evidence>